<name>A0A7W9HFA4_9PSEU</name>
<accession>A0A7W9HFA4</accession>
<feature type="signal peptide" evidence="2">
    <location>
        <begin position="1"/>
        <end position="21"/>
    </location>
</feature>
<evidence type="ECO:0000313" key="4">
    <source>
        <dbReference type="Proteomes" id="UP000552097"/>
    </source>
</evidence>
<keyword evidence="4" id="KW-1185">Reference proteome</keyword>
<keyword evidence="1" id="KW-0812">Transmembrane</keyword>
<feature type="transmembrane region" description="Helical" evidence="1">
    <location>
        <begin position="31"/>
        <end position="52"/>
    </location>
</feature>
<comment type="caution">
    <text evidence="3">The sequence shown here is derived from an EMBL/GenBank/DDBJ whole genome shotgun (WGS) entry which is preliminary data.</text>
</comment>
<sequence>MNNRPVRTLAVAALLATSAGAQVMAGVDGGLTVAQVAWLAGTVLAAGAAGLLTGSPVERKKGLVYLPR</sequence>
<organism evidence="3 4">
    <name type="scientific">Saccharothrix ecbatanensis</name>
    <dbReference type="NCBI Taxonomy" id="1105145"/>
    <lineage>
        <taxon>Bacteria</taxon>
        <taxon>Bacillati</taxon>
        <taxon>Actinomycetota</taxon>
        <taxon>Actinomycetes</taxon>
        <taxon>Pseudonocardiales</taxon>
        <taxon>Pseudonocardiaceae</taxon>
        <taxon>Saccharothrix</taxon>
    </lineage>
</organism>
<keyword evidence="1" id="KW-0472">Membrane</keyword>
<dbReference type="EMBL" id="JACHMO010000001">
    <property type="protein sequence ID" value="MBB5801135.1"/>
    <property type="molecule type" value="Genomic_DNA"/>
</dbReference>
<keyword evidence="1" id="KW-1133">Transmembrane helix</keyword>
<feature type="chain" id="PRO_5030913524" description="Secreted protein" evidence="2">
    <location>
        <begin position="22"/>
        <end position="68"/>
    </location>
</feature>
<keyword evidence="2" id="KW-0732">Signal</keyword>
<dbReference type="AlphaFoldDB" id="A0A7W9HFA4"/>
<evidence type="ECO:0000256" key="2">
    <source>
        <dbReference type="SAM" id="SignalP"/>
    </source>
</evidence>
<protein>
    <recommendedName>
        <fullName evidence="5">Secreted protein</fullName>
    </recommendedName>
</protein>
<dbReference type="RefSeq" id="WP_184916558.1">
    <property type="nucleotide sequence ID" value="NZ_JACHMO010000001.1"/>
</dbReference>
<evidence type="ECO:0000256" key="1">
    <source>
        <dbReference type="SAM" id="Phobius"/>
    </source>
</evidence>
<evidence type="ECO:0008006" key="5">
    <source>
        <dbReference type="Google" id="ProtNLM"/>
    </source>
</evidence>
<evidence type="ECO:0000313" key="3">
    <source>
        <dbReference type="EMBL" id="MBB5801135.1"/>
    </source>
</evidence>
<proteinExistence type="predicted"/>
<dbReference type="Proteomes" id="UP000552097">
    <property type="component" value="Unassembled WGS sequence"/>
</dbReference>
<gene>
    <name evidence="3" type="ORF">F4560_000903</name>
</gene>
<reference evidence="3 4" key="1">
    <citation type="submission" date="2020-08" db="EMBL/GenBank/DDBJ databases">
        <title>Sequencing the genomes of 1000 actinobacteria strains.</title>
        <authorList>
            <person name="Klenk H.-P."/>
        </authorList>
    </citation>
    <scope>NUCLEOTIDE SEQUENCE [LARGE SCALE GENOMIC DNA]</scope>
    <source>
        <strain evidence="3 4">DSM 45486</strain>
    </source>
</reference>